<dbReference type="SMART" id="SM00954">
    <property type="entry name" value="RelA_SpoT"/>
    <property type="match status" value="1"/>
</dbReference>
<dbReference type="PANTHER" id="PTHR21262">
    <property type="entry name" value="GUANOSINE-3',5'-BIS DIPHOSPHATE 3'-PYROPHOSPHOHYDROLASE"/>
    <property type="match status" value="1"/>
</dbReference>
<dbReference type="Gene3D" id="3.30.460.10">
    <property type="entry name" value="Beta Polymerase, domain 2"/>
    <property type="match status" value="1"/>
</dbReference>
<proteinExistence type="inferred from homology"/>
<dbReference type="Pfam" id="PF13328">
    <property type="entry name" value="HD_4"/>
    <property type="match status" value="1"/>
</dbReference>
<dbReference type="PROSITE" id="PS51880">
    <property type="entry name" value="TGS"/>
    <property type="match status" value="1"/>
</dbReference>
<dbReference type="EMBL" id="MEVD01000023">
    <property type="protein sequence ID" value="OGC52614.1"/>
    <property type="molecule type" value="Genomic_DNA"/>
</dbReference>
<dbReference type="Pfam" id="PF04607">
    <property type="entry name" value="RelA_SpoT"/>
    <property type="match status" value="1"/>
</dbReference>
<dbReference type="PANTHER" id="PTHR21262:SF31">
    <property type="entry name" value="GTP PYROPHOSPHOKINASE"/>
    <property type="match status" value="1"/>
</dbReference>
<dbReference type="InterPro" id="IPR004095">
    <property type="entry name" value="TGS"/>
</dbReference>
<dbReference type="InterPro" id="IPR043519">
    <property type="entry name" value="NT_sf"/>
</dbReference>
<gene>
    <name evidence="3" type="ORF">A3D91_01260</name>
</gene>
<dbReference type="GO" id="GO:0015969">
    <property type="term" value="P:guanosine tetraphosphate metabolic process"/>
    <property type="evidence" value="ECO:0007669"/>
    <property type="project" value="InterPro"/>
</dbReference>
<dbReference type="InterPro" id="IPR012675">
    <property type="entry name" value="Beta-grasp_dom_sf"/>
</dbReference>
<sequence>MGKTDKALTIAEESLANKYRLGGEDYFSHVKSIQNLLKSTGIREQMTQNAAILHRTLEFENKYEEIIKKEFGQETLNILQNHNRIKNIKVEKNSPLSSNEAYLTQLYVNIAEDIRSLVLRLVNRVENLETCFVFDKEKREYIGDRALYLYSPLARVVGLTKLAATIEDDAFKILNPEEYFKIEKEINTKINFWEPEISEIKAFLDEIFREKNIPCKLSYRIKHKYGIYKKYSKVNVPIRDVVGFRIIVDTIENCYSVENILKEVWPFYNDLYNDYIQNPKNTGYKSIHNSFRFSKNLEAEVQIRTNEMHEFNEYGQAAHLLYKIAYRGEKSLLNRKFKEYMKENPFLFKDLQNWDIDARIEKKSVINTFKKYVYAFTPKGDIVELPRESTIIDFAYSLHSSIGEKCNSGFVNNKLVPLDYKVNDGDCIKIKTSNNVNANLDWLRIVKTKRAKSELKKLFKLK</sequence>
<dbReference type="SUPFAM" id="SSF81271">
    <property type="entry name" value="TGS-like"/>
    <property type="match status" value="1"/>
</dbReference>
<dbReference type="SUPFAM" id="SSF81301">
    <property type="entry name" value="Nucleotidyltransferase"/>
    <property type="match status" value="1"/>
</dbReference>
<dbReference type="CDD" id="cd05399">
    <property type="entry name" value="NT_Rel-Spo_like"/>
    <property type="match status" value="1"/>
</dbReference>
<comment type="caution">
    <text evidence="3">The sequence shown here is derived from an EMBL/GenBank/DDBJ whole genome shotgun (WGS) entry which is preliminary data.</text>
</comment>
<dbReference type="STRING" id="1802620.A3D91_01260"/>
<name>A0A1F4V624_UNCKA</name>
<dbReference type="AlphaFoldDB" id="A0A1F4V624"/>
<dbReference type="Gene3D" id="1.10.3210.10">
    <property type="entry name" value="Hypothetical protein af1432"/>
    <property type="match status" value="1"/>
</dbReference>
<dbReference type="InterPro" id="IPR007685">
    <property type="entry name" value="RelA_SpoT"/>
</dbReference>
<evidence type="ECO:0000313" key="3">
    <source>
        <dbReference type="EMBL" id="OGC52614.1"/>
    </source>
</evidence>
<dbReference type="Pfam" id="PF02824">
    <property type="entry name" value="TGS"/>
    <property type="match status" value="1"/>
</dbReference>
<feature type="domain" description="TGS" evidence="2">
    <location>
        <begin position="362"/>
        <end position="432"/>
    </location>
</feature>
<accession>A0A1F4V624</accession>
<evidence type="ECO:0000313" key="4">
    <source>
        <dbReference type="Proteomes" id="UP000178127"/>
    </source>
</evidence>
<dbReference type="InterPro" id="IPR012676">
    <property type="entry name" value="TGS-like"/>
</dbReference>
<reference evidence="3 4" key="1">
    <citation type="journal article" date="2016" name="Nat. Commun.">
        <title>Thousands of microbial genomes shed light on interconnected biogeochemical processes in an aquifer system.</title>
        <authorList>
            <person name="Anantharaman K."/>
            <person name="Brown C.T."/>
            <person name="Hug L.A."/>
            <person name="Sharon I."/>
            <person name="Castelle C.J."/>
            <person name="Probst A.J."/>
            <person name="Thomas B.C."/>
            <person name="Singh A."/>
            <person name="Wilkins M.J."/>
            <person name="Karaoz U."/>
            <person name="Brodie E.L."/>
            <person name="Williams K.H."/>
            <person name="Hubbard S.S."/>
            <person name="Banfield J.F."/>
        </authorList>
    </citation>
    <scope>NUCLEOTIDE SEQUENCE [LARGE SCALE GENOMIC DNA]</scope>
</reference>
<protein>
    <recommendedName>
        <fullName evidence="2">TGS domain-containing protein</fullName>
    </recommendedName>
</protein>
<comment type="similarity">
    <text evidence="1">Belongs to the RelA/SpoT family.</text>
</comment>
<dbReference type="Gene3D" id="3.10.20.30">
    <property type="match status" value="1"/>
</dbReference>
<dbReference type="SUPFAM" id="SSF109604">
    <property type="entry name" value="HD-domain/PDEase-like"/>
    <property type="match status" value="1"/>
</dbReference>
<evidence type="ECO:0000256" key="1">
    <source>
        <dbReference type="ARBA" id="ARBA00007476"/>
    </source>
</evidence>
<organism evidence="3 4">
    <name type="scientific">candidate division WWE3 bacterium RIFCSPHIGHO2_02_FULL_38_14</name>
    <dbReference type="NCBI Taxonomy" id="1802620"/>
    <lineage>
        <taxon>Bacteria</taxon>
        <taxon>Katanobacteria</taxon>
    </lineage>
</organism>
<dbReference type="GO" id="GO:0005886">
    <property type="term" value="C:plasma membrane"/>
    <property type="evidence" value="ECO:0007669"/>
    <property type="project" value="TreeGrafter"/>
</dbReference>
<dbReference type="FunFam" id="3.10.20.30:FF:000002">
    <property type="entry name" value="GTP pyrophosphokinase (RelA/SpoT)"/>
    <property type="match status" value="1"/>
</dbReference>
<evidence type="ECO:0000259" key="2">
    <source>
        <dbReference type="PROSITE" id="PS51880"/>
    </source>
</evidence>
<dbReference type="Proteomes" id="UP000178127">
    <property type="component" value="Unassembled WGS sequence"/>
</dbReference>